<organism evidence="2">
    <name type="scientific">uncultured Thermomicrobiales bacterium</name>
    <dbReference type="NCBI Taxonomy" id="1645740"/>
    <lineage>
        <taxon>Bacteria</taxon>
        <taxon>Pseudomonadati</taxon>
        <taxon>Thermomicrobiota</taxon>
        <taxon>Thermomicrobia</taxon>
        <taxon>Thermomicrobiales</taxon>
        <taxon>environmental samples</taxon>
    </lineage>
</organism>
<feature type="region of interest" description="Disordered" evidence="1">
    <location>
        <begin position="1"/>
        <end position="82"/>
    </location>
</feature>
<name>A0A6J4UN31_9BACT</name>
<evidence type="ECO:0000313" key="2">
    <source>
        <dbReference type="EMBL" id="CAA9555441.1"/>
    </source>
</evidence>
<feature type="compositionally biased region" description="Polar residues" evidence="1">
    <location>
        <begin position="33"/>
        <end position="67"/>
    </location>
</feature>
<dbReference type="AlphaFoldDB" id="A0A6J4UN31"/>
<accession>A0A6J4UN31</accession>
<evidence type="ECO:0000256" key="1">
    <source>
        <dbReference type="SAM" id="MobiDB-lite"/>
    </source>
</evidence>
<gene>
    <name evidence="2" type="ORF">AVDCRST_MAG49-2874</name>
</gene>
<dbReference type="EMBL" id="CADCWG010000146">
    <property type="protein sequence ID" value="CAA9555441.1"/>
    <property type="molecule type" value="Genomic_DNA"/>
</dbReference>
<proteinExistence type="predicted"/>
<reference evidence="2" key="1">
    <citation type="submission" date="2020-02" db="EMBL/GenBank/DDBJ databases">
        <authorList>
            <person name="Meier V. D."/>
        </authorList>
    </citation>
    <scope>NUCLEOTIDE SEQUENCE</scope>
    <source>
        <strain evidence="2">AVDCRST_MAG49</strain>
    </source>
</reference>
<protein>
    <submittedName>
        <fullName evidence="2">Uncharacterized protein</fullName>
    </submittedName>
</protein>
<feature type="non-terminal residue" evidence="2">
    <location>
        <position position="1"/>
    </location>
</feature>
<feature type="non-terminal residue" evidence="2">
    <location>
        <position position="82"/>
    </location>
</feature>
<sequence length="82" mass="8057">WTRRSAAGSGKRSPGGSAAASCPRSCSPPTTGGVVSTSRPATATGTSTAWSRPSAQSAGPSTPSTSDRPATPAGRPRGRPHP</sequence>
<feature type="compositionally biased region" description="Low complexity" evidence="1">
    <location>
        <begin position="12"/>
        <end position="29"/>
    </location>
</feature>